<accession>A0AAW6U3A1</accession>
<keyword evidence="3" id="KW-1185">Reference proteome</keyword>
<feature type="chain" id="PRO_5043386639" description="Alpha-galactosidase" evidence="1">
    <location>
        <begin position="22"/>
        <end position="721"/>
    </location>
</feature>
<organism evidence="2 3">
    <name type="scientific">Anaerobaca lacustris</name>
    <dbReference type="NCBI Taxonomy" id="3044600"/>
    <lineage>
        <taxon>Bacteria</taxon>
        <taxon>Pseudomonadati</taxon>
        <taxon>Planctomycetota</taxon>
        <taxon>Phycisphaerae</taxon>
        <taxon>Sedimentisphaerales</taxon>
        <taxon>Anaerobacaceae</taxon>
        <taxon>Anaerobaca</taxon>
    </lineage>
</organism>
<feature type="signal peptide" evidence="1">
    <location>
        <begin position="1"/>
        <end position="21"/>
    </location>
</feature>
<sequence>MLNAAVLTALTMLLAAPPHYAGTLDTDWLVTPVTTPATVRMSDDGKELVLSNGLVARRFRLRPNAATVAFDNLMTGESMLRGVKPEARVTIDGHSFDVGGLKGQPNYAYLLDEWKDDLTADPNAFVFVGYEVGKTQPRFAWKRVRHCADLPWPPRGVSLTMSYRPPERSQSTLPEDLTVTIHYEMYEGIPLLCKWLTVRNGSEKIVRLNRFTSEILAMVEYESEVDNYQLWRVPNLHVESDYAFGGMNASVANHTTHWVPDPDYLTQVNYLRKNPCLLESRPPVGPDVDIAPGETFESFRTFELAFDSTERERNGLAVRRMYRTIAPWATENPIMMHVRRADPNSVRLAIDQCAEVGFEMVIMTFGSGFNIESEDPAYLAQLKELADYAHGKGIEIGGYSLLSSRRISDEHDVIDVATGKPGGATFGNAPCLGSRWGQDYFRKLYAFYEKTGFDLLEHDGSYPGDTCASRSHPGHRGYEDSQWTQWKTISDFYKWCRGRGVYLNVPDFYYLTGSTKCGMGYRETNWSLPRAQQILHGRQNIYDGTWTKTPSMGWMFVPLTEYHGGGPAATIEPLRDHLDAYEAHLANNFGAGVQACYRGPRLYDSDETKAVVKKWVDFYKRYRDILESDVIHLRRADGRDIDGLLHVNPQGKIKGLAMIYNPLDRPVERELKLPLYYTGLADTARIREKEGESRPYKLDRHYNVTVPVRIDAAGVTCLVIE</sequence>
<reference evidence="2" key="1">
    <citation type="submission" date="2023-05" db="EMBL/GenBank/DDBJ databases">
        <title>Anaerotaeda fermentans gen. nov., sp. nov., a novel anaerobic planctomycete of the new family within the order Sedimentisphaerales isolated from Taman Peninsula, Russia.</title>
        <authorList>
            <person name="Khomyakova M.A."/>
            <person name="Merkel A.Y."/>
            <person name="Slobodkin A.I."/>
        </authorList>
    </citation>
    <scope>NUCLEOTIDE SEQUENCE</scope>
    <source>
        <strain evidence="2">M17dextr</strain>
    </source>
</reference>
<proteinExistence type="predicted"/>
<name>A0AAW6U3A1_9BACT</name>
<dbReference type="EMBL" id="JASCXX010000017">
    <property type="protein sequence ID" value="MDI6450159.1"/>
    <property type="molecule type" value="Genomic_DNA"/>
</dbReference>
<dbReference type="RefSeq" id="WP_349245568.1">
    <property type="nucleotide sequence ID" value="NZ_JASCXX010000017.1"/>
</dbReference>
<dbReference type="Proteomes" id="UP001431776">
    <property type="component" value="Unassembled WGS sequence"/>
</dbReference>
<evidence type="ECO:0000313" key="3">
    <source>
        <dbReference type="Proteomes" id="UP001431776"/>
    </source>
</evidence>
<comment type="caution">
    <text evidence="2">The sequence shown here is derived from an EMBL/GenBank/DDBJ whole genome shotgun (WGS) entry which is preliminary data.</text>
</comment>
<evidence type="ECO:0000256" key="1">
    <source>
        <dbReference type="SAM" id="SignalP"/>
    </source>
</evidence>
<evidence type="ECO:0000313" key="2">
    <source>
        <dbReference type="EMBL" id="MDI6450159.1"/>
    </source>
</evidence>
<gene>
    <name evidence="2" type="ORF">QJ522_13955</name>
</gene>
<protein>
    <recommendedName>
        <fullName evidence="4">Alpha-galactosidase</fullName>
    </recommendedName>
</protein>
<evidence type="ECO:0008006" key="4">
    <source>
        <dbReference type="Google" id="ProtNLM"/>
    </source>
</evidence>
<keyword evidence="1" id="KW-0732">Signal</keyword>
<dbReference type="AlphaFoldDB" id="A0AAW6U3A1"/>